<dbReference type="AlphaFoldDB" id="A0A2Z6NP91"/>
<dbReference type="InterPro" id="IPR045107">
    <property type="entry name" value="SAC3/GANP/THP3"/>
</dbReference>
<dbReference type="EMBL" id="DF973686">
    <property type="protein sequence ID" value="GAU37715.1"/>
    <property type="molecule type" value="Genomic_DNA"/>
</dbReference>
<name>A0A2Z6NP91_TRISU</name>
<evidence type="ECO:0000313" key="1">
    <source>
        <dbReference type="EMBL" id="GAU37715.1"/>
    </source>
</evidence>
<dbReference type="OrthoDB" id="1735360at2759"/>
<gene>
    <name evidence="1" type="ORF">TSUD_382080</name>
</gene>
<dbReference type="GO" id="GO:0070390">
    <property type="term" value="C:transcription export complex 2"/>
    <property type="evidence" value="ECO:0007669"/>
    <property type="project" value="TreeGrafter"/>
</dbReference>
<organism evidence="1 2">
    <name type="scientific">Trifolium subterraneum</name>
    <name type="common">Subterranean clover</name>
    <dbReference type="NCBI Taxonomy" id="3900"/>
    <lineage>
        <taxon>Eukaryota</taxon>
        <taxon>Viridiplantae</taxon>
        <taxon>Streptophyta</taxon>
        <taxon>Embryophyta</taxon>
        <taxon>Tracheophyta</taxon>
        <taxon>Spermatophyta</taxon>
        <taxon>Magnoliopsida</taxon>
        <taxon>eudicotyledons</taxon>
        <taxon>Gunneridae</taxon>
        <taxon>Pentapetalae</taxon>
        <taxon>rosids</taxon>
        <taxon>fabids</taxon>
        <taxon>Fabales</taxon>
        <taxon>Fabaceae</taxon>
        <taxon>Papilionoideae</taxon>
        <taxon>50 kb inversion clade</taxon>
        <taxon>NPAAA clade</taxon>
        <taxon>Hologalegina</taxon>
        <taxon>IRL clade</taxon>
        <taxon>Trifolieae</taxon>
        <taxon>Trifolium</taxon>
    </lineage>
</organism>
<dbReference type="GO" id="GO:0006406">
    <property type="term" value="P:mRNA export from nucleus"/>
    <property type="evidence" value="ECO:0007669"/>
    <property type="project" value="TreeGrafter"/>
</dbReference>
<sequence length="431" mass="47995">MGGGNLMDSAANFTNGHGISDNEGRETSNVIIGYVQICVLLRTQALASLHCGLQNNQGLPVANWLAMEDEDIEGLLEYHGFLIKAFGEPYTVKEGLFLSAVLNTPQSVPNLCTRKVGDTLGRRNPDAKCLCWKILLCTQMSSAHEMGTAGLWLTSKLMPSSNDDVMISSPGLVIWRKWVPSQSDIDPTCYHTTVGSRDEIVSGESEILFLVSESISWNHQRVHLHNLLMSIPSGACLPLLILCDSYDSSSVIINELGLQDIDKLCLSGFLRVFLRENQQRKHMNGFFSDARLREGMQWLAAKSPLQPNLMQEIENQRTQFESFLIQYLTRTSNTMGVSFAAKEACVIIIQRCAKLELCGTSYRVVPHWECHHNVALQNVGTEACLSPSYLYSDISFDEMISLSCDFPLLANDERPRPEALHCLPQINFEGC</sequence>
<accession>A0A2Z6NP91</accession>
<keyword evidence="2" id="KW-1185">Reference proteome</keyword>
<reference evidence="2" key="1">
    <citation type="journal article" date="2017" name="Front. Plant Sci.">
        <title>Climate Clever Clovers: New Paradigm to Reduce the Environmental Footprint of Ruminants by Breeding Low Methanogenic Forages Utilizing Haplotype Variation.</title>
        <authorList>
            <person name="Kaur P."/>
            <person name="Appels R."/>
            <person name="Bayer P.E."/>
            <person name="Keeble-Gagnere G."/>
            <person name="Wang J."/>
            <person name="Hirakawa H."/>
            <person name="Shirasawa K."/>
            <person name="Vercoe P."/>
            <person name="Stefanova K."/>
            <person name="Durmic Z."/>
            <person name="Nichols P."/>
            <person name="Revell C."/>
            <person name="Isobe S.N."/>
            <person name="Edwards D."/>
            <person name="Erskine W."/>
        </authorList>
    </citation>
    <scope>NUCLEOTIDE SEQUENCE [LARGE SCALE GENOMIC DNA]</scope>
    <source>
        <strain evidence="2">cv. Daliak</strain>
    </source>
</reference>
<dbReference type="PANTHER" id="PTHR12436:SF17">
    <property type="entry name" value="SAC3 FAMILY PROTEIN B"/>
    <property type="match status" value="1"/>
</dbReference>
<protein>
    <submittedName>
        <fullName evidence="1">Uncharacterized protein</fullName>
    </submittedName>
</protein>
<evidence type="ECO:0000313" key="2">
    <source>
        <dbReference type="Proteomes" id="UP000242715"/>
    </source>
</evidence>
<proteinExistence type="predicted"/>
<dbReference type="PANTHER" id="PTHR12436">
    <property type="entry name" value="80 KDA MCM3-ASSOCIATED PROTEIN"/>
    <property type="match status" value="1"/>
</dbReference>
<dbReference type="GO" id="GO:0005737">
    <property type="term" value="C:cytoplasm"/>
    <property type="evidence" value="ECO:0007669"/>
    <property type="project" value="TreeGrafter"/>
</dbReference>
<dbReference type="Proteomes" id="UP000242715">
    <property type="component" value="Unassembled WGS sequence"/>
</dbReference>